<organism evidence="2 3">
    <name type="scientific">Candidatus Uhrbacteria bacterium RIFCSPHIGHO2_12_FULL_60_25</name>
    <dbReference type="NCBI Taxonomy" id="1802399"/>
    <lineage>
        <taxon>Bacteria</taxon>
        <taxon>Candidatus Uhriibacteriota</taxon>
    </lineage>
</organism>
<dbReference type="PROSITE" id="PS51257">
    <property type="entry name" value="PROKAR_LIPOPROTEIN"/>
    <property type="match status" value="1"/>
</dbReference>
<proteinExistence type="predicted"/>
<gene>
    <name evidence="2" type="ORF">A3E39_04370</name>
</gene>
<evidence type="ECO:0008006" key="4">
    <source>
        <dbReference type="Google" id="ProtNLM"/>
    </source>
</evidence>
<evidence type="ECO:0000313" key="2">
    <source>
        <dbReference type="EMBL" id="OGL78122.1"/>
    </source>
</evidence>
<evidence type="ECO:0000256" key="1">
    <source>
        <dbReference type="SAM" id="SignalP"/>
    </source>
</evidence>
<sequence length="152" mass="16322">MNKSTFTHKLSLIFVVFATFAIAGCGTAAINAHPVARVAVVTTPVEIVSHGTHADVASKNALEQARVADADETRIVAVASNDSRSARDVTATPSFSARNQGACAWVLMGTGESFTSKSEALEHAKERKLADRRVVETCDFFRLESRPTVSMR</sequence>
<keyword evidence="1" id="KW-0732">Signal</keyword>
<reference evidence="2 3" key="1">
    <citation type="journal article" date="2016" name="Nat. Commun.">
        <title>Thousands of microbial genomes shed light on interconnected biogeochemical processes in an aquifer system.</title>
        <authorList>
            <person name="Anantharaman K."/>
            <person name="Brown C.T."/>
            <person name="Hug L.A."/>
            <person name="Sharon I."/>
            <person name="Castelle C.J."/>
            <person name="Probst A.J."/>
            <person name="Thomas B.C."/>
            <person name="Singh A."/>
            <person name="Wilkins M.J."/>
            <person name="Karaoz U."/>
            <person name="Brodie E.L."/>
            <person name="Williams K.H."/>
            <person name="Hubbard S.S."/>
            <person name="Banfield J.F."/>
        </authorList>
    </citation>
    <scope>NUCLEOTIDE SEQUENCE [LARGE SCALE GENOMIC DNA]</scope>
</reference>
<feature type="chain" id="PRO_5009533035" description="SPOR domain-containing protein" evidence="1">
    <location>
        <begin position="24"/>
        <end position="152"/>
    </location>
</feature>
<dbReference type="AlphaFoldDB" id="A0A1F7UIP3"/>
<protein>
    <recommendedName>
        <fullName evidence="4">SPOR domain-containing protein</fullName>
    </recommendedName>
</protein>
<name>A0A1F7UIP3_9BACT</name>
<feature type="signal peptide" evidence="1">
    <location>
        <begin position="1"/>
        <end position="23"/>
    </location>
</feature>
<dbReference type="EMBL" id="MGEH01000037">
    <property type="protein sequence ID" value="OGL78122.1"/>
    <property type="molecule type" value="Genomic_DNA"/>
</dbReference>
<dbReference type="Proteomes" id="UP000176603">
    <property type="component" value="Unassembled WGS sequence"/>
</dbReference>
<comment type="caution">
    <text evidence="2">The sequence shown here is derived from an EMBL/GenBank/DDBJ whole genome shotgun (WGS) entry which is preliminary data.</text>
</comment>
<accession>A0A1F7UIP3</accession>
<evidence type="ECO:0000313" key="3">
    <source>
        <dbReference type="Proteomes" id="UP000176603"/>
    </source>
</evidence>
<dbReference type="STRING" id="1802399.A3E39_04370"/>